<evidence type="ECO:0000256" key="1">
    <source>
        <dbReference type="ARBA" id="ARBA00010990"/>
    </source>
</evidence>
<dbReference type="InterPro" id="IPR037143">
    <property type="entry name" value="4-PPantetheinyl_Trfase_dom_sf"/>
</dbReference>
<feature type="domain" description="4'-phosphopantetheinyl transferase" evidence="3">
    <location>
        <begin position="110"/>
        <end position="209"/>
    </location>
</feature>
<dbReference type="SUPFAM" id="SSF56214">
    <property type="entry name" value="4'-phosphopantetheinyl transferase"/>
    <property type="match status" value="2"/>
</dbReference>
<dbReference type="PANTHER" id="PTHR12215:SF10">
    <property type="entry name" value="L-AMINOADIPATE-SEMIALDEHYDE DEHYDROGENASE-PHOSPHOPANTETHEINYL TRANSFERASE"/>
    <property type="match status" value="1"/>
</dbReference>
<organism evidence="4 5">
    <name type="scientific">Camelimonas abortus</name>
    <dbReference type="NCBI Taxonomy" id="1017184"/>
    <lineage>
        <taxon>Bacteria</taxon>
        <taxon>Pseudomonadati</taxon>
        <taxon>Pseudomonadota</taxon>
        <taxon>Alphaproteobacteria</taxon>
        <taxon>Hyphomicrobiales</taxon>
        <taxon>Chelatococcaceae</taxon>
        <taxon>Camelimonas</taxon>
    </lineage>
</organism>
<proteinExistence type="inferred from homology"/>
<reference evidence="5" key="1">
    <citation type="journal article" date="2019" name="Int. J. Syst. Evol. Microbiol.">
        <title>The Global Catalogue of Microorganisms (GCM) 10K type strain sequencing project: providing services to taxonomists for standard genome sequencing and annotation.</title>
        <authorList>
            <consortium name="The Broad Institute Genomics Platform"/>
            <consortium name="The Broad Institute Genome Sequencing Center for Infectious Disease"/>
            <person name="Wu L."/>
            <person name="Ma J."/>
        </authorList>
    </citation>
    <scope>NUCLEOTIDE SEQUENCE [LARGE SCALE GENOMIC DNA]</scope>
    <source>
        <strain evidence="5">CCM 7941</strain>
    </source>
</reference>
<dbReference type="RefSeq" id="WP_376828597.1">
    <property type="nucleotide sequence ID" value="NZ_JBHLWR010000004.1"/>
</dbReference>
<keyword evidence="5" id="KW-1185">Reference proteome</keyword>
<sequence>MPAAPDADIVVWLFSLPAPPEEEARLAALLSPDEQARAARLRRPEDRRRHVAAHAAKRQILARAAGVAPEALAFAVSPWGRPELAAPAGLHFSLSHAQAHGALAVSRRGPVGVDVEEIRPVEPEVAAQFFSAAEQAALARLPPAQRLQGFYRCWTRREAVLKALGRGFSLPPETFDVTLAPGEAPRLLRFRGDALAPARWRIVHFDAAEDAPGAVAAPAPDARVAIRRWPEQA</sequence>
<dbReference type="InterPro" id="IPR050559">
    <property type="entry name" value="P-Pant_transferase_sf"/>
</dbReference>
<dbReference type="InterPro" id="IPR008278">
    <property type="entry name" value="4-PPantetheinyl_Trfase_dom"/>
</dbReference>
<dbReference type="Gene3D" id="3.90.470.20">
    <property type="entry name" value="4'-phosphopantetheinyl transferase domain"/>
    <property type="match status" value="2"/>
</dbReference>
<evidence type="ECO:0000256" key="2">
    <source>
        <dbReference type="ARBA" id="ARBA00022679"/>
    </source>
</evidence>
<keyword evidence="2 4" id="KW-0808">Transferase</keyword>
<accession>A0ABV7LAY0</accession>
<name>A0ABV7LAY0_9HYPH</name>
<gene>
    <name evidence="4" type="ORF">ACFOEX_01100</name>
</gene>
<dbReference type="GO" id="GO:0016740">
    <property type="term" value="F:transferase activity"/>
    <property type="evidence" value="ECO:0007669"/>
    <property type="project" value="UniProtKB-KW"/>
</dbReference>
<dbReference type="EMBL" id="JBHRUV010000005">
    <property type="protein sequence ID" value="MFC3264956.1"/>
    <property type="molecule type" value="Genomic_DNA"/>
</dbReference>
<comment type="similarity">
    <text evidence="1">Belongs to the P-Pant transferase superfamily. Gsp/Sfp/HetI/AcpT family.</text>
</comment>
<protein>
    <submittedName>
        <fullName evidence="4">4'-phosphopantetheinyl transferase family protein</fullName>
    </submittedName>
</protein>
<dbReference type="PANTHER" id="PTHR12215">
    <property type="entry name" value="PHOSPHOPANTETHEINE TRANSFERASE"/>
    <property type="match status" value="1"/>
</dbReference>
<dbReference type="Proteomes" id="UP001595536">
    <property type="component" value="Unassembled WGS sequence"/>
</dbReference>
<evidence type="ECO:0000313" key="5">
    <source>
        <dbReference type="Proteomes" id="UP001595536"/>
    </source>
</evidence>
<comment type="caution">
    <text evidence="4">The sequence shown here is derived from an EMBL/GenBank/DDBJ whole genome shotgun (WGS) entry which is preliminary data.</text>
</comment>
<dbReference type="Pfam" id="PF01648">
    <property type="entry name" value="ACPS"/>
    <property type="match status" value="1"/>
</dbReference>
<evidence type="ECO:0000259" key="3">
    <source>
        <dbReference type="Pfam" id="PF01648"/>
    </source>
</evidence>
<evidence type="ECO:0000313" key="4">
    <source>
        <dbReference type="EMBL" id="MFC3264956.1"/>
    </source>
</evidence>